<dbReference type="AlphaFoldDB" id="A0A1H7T6W1"/>
<dbReference type="EMBL" id="FOAS01000024">
    <property type="protein sequence ID" value="SEL80468.1"/>
    <property type="molecule type" value="Genomic_DNA"/>
</dbReference>
<dbReference type="RefSeq" id="WP_074870672.1">
    <property type="nucleotide sequence ID" value="NZ_FOAS01000024.1"/>
</dbReference>
<keyword evidence="1" id="KW-0732">Signal</keyword>
<feature type="chain" id="PRO_5010303894" evidence="1">
    <location>
        <begin position="18"/>
        <end position="263"/>
    </location>
</feature>
<sequence length="263" mass="30302">MRYALLLILSFSLAACAPTTPLFIAQVTTHEVEQWKELKSRKMAAALEEEGDLFTYSAKAIRDNKSKKAEELYMSGYYNTQYSDEVRAIALYQIGLMYMSRYNDERDDQHALNVFYKLLNEFPTSRAAERTEARIMMIRQRSDSTVQKTSRELLARWKPSQAMDLNRPSLDPDLTMLSRRAILKDRVDEAEELFLLALSDPAIQPSLKQDALYQLGLMQLASDNPRRNRDKGIAYLRRLLVQYPDSPLAGKAARHLDQALNRQ</sequence>
<protein>
    <submittedName>
        <fullName evidence="2">Tetratricopeptide repeat-containing protein</fullName>
    </submittedName>
</protein>
<proteinExistence type="predicted"/>
<dbReference type="Pfam" id="PF13174">
    <property type="entry name" value="TPR_6"/>
    <property type="match status" value="1"/>
</dbReference>
<evidence type="ECO:0000256" key="1">
    <source>
        <dbReference type="SAM" id="SignalP"/>
    </source>
</evidence>
<gene>
    <name evidence="2" type="ORF">SAMN05216214_12416</name>
</gene>
<evidence type="ECO:0000313" key="3">
    <source>
        <dbReference type="Proteomes" id="UP000185766"/>
    </source>
</evidence>
<dbReference type="InterPro" id="IPR019734">
    <property type="entry name" value="TPR_rpt"/>
</dbReference>
<dbReference type="Gene3D" id="1.25.40.10">
    <property type="entry name" value="Tetratricopeptide repeat domain"/>
    <property type="match status" value="2"/>
</dbReference>
<accession>A0A1H7T6W1</accession>
<evidence type="ECO:0000313" key="2">
    <source>
        <dbReference type="EMBL" id="SEL80468.1"/>
    </source>
</evidence>
<feature type="signal peptide" evidence="1">
    <location>
        <begin position="1"/>
        <end position="17"/>
    </location>
</feature>
<dbReference type="STRING" id="1429083.GCA_001885685_02469"/>
<dbReference type="PROSITE" id="PS51257">
    <property type="entry name" value="PROKAR_LIPOPROTEIN"/>
    <property type="match status" value="1"/>
</dbReference>
<keyword evidence="3" id="KW-1185">Reference proteome</keyword>
<reference evidence="2 3" key="1">
    <citation type="submission" date="2016-10" db="EMBL/GenBank/DDBJ databases">
        <authorList>
            <person name="de Groot N.N."/>
        </authorList>
    </citation>
    <scope>NUCLEOTIDE SEQUENCE [LARGE SCALE GENOMIC DNA]</scope>
    <source>
        <strain evidence="2 3">JCM 19513</strain>
    </source>
</reference>
<dbReference type="Proteomes" id="UP000185766">
    <property type="component" value="Unassembled WGS sequence"/>
</dbReference>
<organism evidence="2 3">
    <name type="scientific">Atopomonas hussainii</name>
    <dbReference type="NCBI Taxonomy" id="1429083"/>
    <lineage>
        <taxon>Bacteria</taxon>
        <taxon>Pseudomonadati</taxon>
        <taxon>Pseudomonadota</taxon>
        <taxon>Gammaproteobacteria</taxon>
        <taxon>Pseudomonadales</taxon>
        <taxon>Pseudomonadaceae</taxon>
        <taxon>Atopomonas</taxon>
    </lineage>
</organism>
<dbReference type="InterPro" id="IPR011990">
    <property type="entry name" value="TPR-like_helical_dom_sf"/>
</dbReference>
<name>A0A1H7T6W1_9GAMM</name>